<accession>A0AA38UH57</accession>
<sequence length="296" mass="33338">MKATTFSFILAGAGLLQANASPLRVVFVSHEASLSSQAGSNNETVAQIQVQQLKPHPLQSVKAEGGSRRGCAGSRSLSISNTLRQALGLPLIETEFTHPHHEGGKLEGAVHFLPFAFGGPVWEHHDDDEYNGPRVHYVHHNEDDELNFEEKEEEGRVHHNHHHHHHDMFTSMEDEGEEGPVHPHRHHRHHHHPKFHGHFHPRSSFVRRLHFAIMTLGPWEGRAVAFVLGCGLGVLLRMLWVLSVVAYRTFKGEGNNREPLYFAIPNQYDAEEVFVPPPVYIVDEKGPVQEESNLSP</sequence>
<keyword evidence="2" id="KW-0472">Membrane</keyword>
<feature type="region of interest" description="Disordered" evidence="1">
    <location>
        <begin position="172"/>
        <end position="194"/>
    </location>
</feature>
<gene>
    <name evidence="4" type="ORF">F5878DRAFT_639944</name>
</gene>
<feature type="compositionally biased region" description="Basic residues" evidence="1">
    <location>
        <begin position="182"/>
        <end position="194"/>
    </location>
</feature>
<protein>
    <submittedName>
        <fullName evidence="4">Uncharacterized protein</fullName>
    </submittedName>
</protein>
<feature type="transmembrane region" description="Helical" evidence="2">
    <location>
        <begin position="223"/>
        <end position="247"/>
    </location>
</feature>
<dbReference type="AlphaFoldDB" id="A0AA38UH57"/>
<evidence type="ECO:0000313" key="5">
    <source>
        <dbReference type="Proteomes" id="UP001163846"/>
    </source>
</evidence>
<evidence type="ECO:0000256" key="3">
    <source>
        <dbReference type="SAM" id="SignalP"/>
    </source>
</evidence>
<feature type="chain" id="PRO_5041299224" evidence="3">
    <location>
        <begin position="21"/>
        <end position="296"/>
    </location>
</feature>
<evidence type="ECO:0000313" key="4">
    <source>
        <dbReference type="EMBL" id="KAJ3841020.1"/>
    </source>
</evidence>
<evidence type="ECO:0000256" key="2">
    <source>
        <dbReference type="SAM" id="Phobius"/>
    </source>
</evidence>
<dbReference type="EMBL" id="MU806055">
    <property type="protein sequence ID" value="KAJ3841020.1"/>
    <property type="molecule type" value="Genomic_DNA"/>
</dbReference>
<keyword evidence="3" id="KW-0732">Signal</keyword>
<comment type="caution">
    <text evidence="4">The sequence shown here is derived from an EMBL/GenBank/DDBJ whole genome shotgun (WGS) entry which is preliminary data.</text>
</comment>
<keyword evidence="2" id="KW-0812">Transmembrane</keyword>
<reference evidence="4" key="1">
    <citation type="submission" date="2022-08" db="EMBL/GenBank/DDBJ databases">
        <authorList>
            <consortium name="DOE Joint Genome Institute"/>
            <person name="Min B."/>
            <person name="Riley R."/>
            <person name="Sierra-Patev S."/>
            <person name="Naranjo-Ortiz M."/>
            <person name="Looney B."/>
            <person name="Konkel Z."/>
            <person name="Slot J.C."/>
            <person name="Sakamoto Y."/>
            <person name="Steenwyk J.L."/>
            <person name="Rokas A."/>
            <person name="Carro J."/>
            <person name="Camarero S."/>
            <person name="Ferreira P."/>
            <person name="Molpeceres G."/>
            <person name="Ruiz-Duenas F.J."/>
            <person name="Serrano A."/>
            <person name="Henrissat B."/>
            <person name="Drula E."/>
            <person name="Hughes K.W."/>
            <person name="Mata J.L."/>
            <person name="Ishikawa N.K."/>
            <person name="Vargas-Isla R."/>
            <person name="Ushijima S."/>
            <person name="Smith C.A."/>
            <person name="Ahrendt S."/>
            <person name="Andreopoulos W."/>
            <person name="He G."/>
            <person name="Labutti K."/>
            <person name="Lipzen A."/>
            <person name="Ng V."/>
            <person name="Sandor L."/>
            <person name="Barry K."/>
            <person name="Martinez A.T."/>
            <person name="Xiao Y."/>
            <person name="Gibbons J.G."/>
            <person name="Terashima K."/>
            <person name="Hibbett D.S."/>
            <person name="Grigoriev I.V."/>
        </authorList>
    </citation>
    <scope>NUCLEOTIDE SEQUENCE</scope>
    <source>
        <strain evidence="4">TFB9207</strain>
    </source>
</reference>
<evidence type="ECO:0000256" key="1">
    <source>
        <dbReference type="SAM" id="MobiDB-lite"/>
    </source>
</evidence>
<keyword evidence="5" id="KW-1185">Reference proteome</keyword>
<proteinExistence type="predicted"/>
<name>A0AA38UH57_9AGAR</name>
<dbReference type="Proteomes" id="UP001163846">
    <property type="component" value="Unassembled WGS sequence"/>
</dbReference>
<keyword evidence="2" id="KW-1133">Transmembrane helix</keyword>
<organism evidence="4 5">
    <name type="scientific">Lentinula raphanica</name>
    <dbReference type="NCBI Taxonomy" id="153919"/>
    <lineage>
        <taxon>Eukaryota</taxon>
        <taxon>Fungi</taxon>
        <taxon>Dikarya</taxon>
        <taxon>Basidiomycota</taxon>
        <taxon>Agaricomycotina</taxon>
        <taxon>Agaricomycetes</taxon>
        <taxon>Agaricomycetidae</taxon>
        <taxon>Agaricales</taxon>
        <taxon>Marasmiineae</taxon>
        <taxon>Omphalotaceae</taxon>
        <taxon>Lentinula</taxon>
    </lineage>
</organism>
<feature type="signal peptide" evidence="3">
    <location>
        <begin position="1"/>
        <end position="20"/>
    </location>
</feature>